<dbReference type="AlphaFoldDB" id="A0AAN7RC00"/>
<keyword evidence="1" id="KW-0812">Transmembrane</keyword>
<feature type="transmembrane region" description="Helical" evidence="1">
    <location>
        <begin position="43"/>
        <end position="71"/>
    </location>
</feature>
<organism evidence="2 3">
    <name type="scientific">Trapa natans</name>
    <name type="common">Water chestnut</name>
    <dbReference type="NCBI Taxonomy" id="22666"/>
    <lineage>
        <taxon>Eukaryota</taxon>
        <taxon>Viridiplantae</taxon>
        <taxon>Streptophyta</taxon>
        <taxon>Embryophyta</taxon>
        <taxon>Tracheophyta</taxon>
        <taxon>Spermatophyta</taxon>
        <taxon>Magnoliopsida</taxon>
        <taxon>eudicotyledons</taxon>
        <taxon>Gunneridae</taxon>
        <taxon>Pentapetalae</taxon>
        <taxon>rosids</taxon>
        <taxon>malvids</taxon>
        <taxon>Myrtales</taxon>
        <taxon>Lythraceae</taxon>
        <taxon>Trapa</taxon>
    </lineage>
</organism>
<accession>A0AAN7RC00</accession>
<evidence type="ECO:0000313" key="3">
    <source>
        <dbReference type="Proteomes" id="UP001346149"/>
    </source>
</evidence>
<reference evidence="2 3" key="1">
    <citation type="journal article" date="2023" name="Hortic Res">
        <title>Pangenome of water caltrop reveals structural variations and asymmetric subgenome divergence after allopolyploidization.</title>
        <authorList>
            <person name="Zhang X."/>
            <person name="Chen Y."/>
            <person name="Wang L."/>
            <person name="Yuan Y."/>
            <person name="Fang M."/>
            <person name="Shi L."/>
            <person name="Lu R."/>
            <person name="Comes H.P."/>
            <person name="Ma Y."/>
            <person name="Chen Y."/>
            <person name="Huang G."/>
            <person name="Zhou Y."/>
            <person name="Zheng Z."/>
            <person name="Qiu Y."/>
        </authorList>
    </citation>
    <scope>NUCLEOTIDE SEQUENCE [LARGE SCALE GENOMIC DNA]</scope>
    <source>
        <strain evidence="2">F231</strain>
    </source>
</reference>
<evidence type="ECO:0000256" key="1">
    <source>
        <dbReference type="SAM" id="Phobius"/>
    </source>
</evidence>
<keyword evidence="3" id="KW-1185">Reference proteome</keyword>
<sequence length="163" mass="18078">MGLLDDQGLQLFLVPIRVSGHEIVSCLLLLIMKAEVDWVIQKVLALIAIFTCACLLGTPAFGLGLMLYLIVRYSFHYLNTSSYEQSKMCRSAISLGGLLMHLVWILMSFPCAAAPVLYSPPPRERFLMARSVSMAQKKGCTSDEELEDLDSPLNSITDRLIPP</sequence>
<dbReference type="EMBL" id="JAXQNO010000004">
    <property type="protein sequence ID" value="KAK4799639.1"/>
    <property type="molecule type" value="Genomic_DNA"/>
</dbReference>
<proteinExistence type="predicted"/>
<protein>
    <submittedName>
        <fullName evidence="2">Uncharacterized protein</fullName>
    </submittedName>
</protein>
<evidence type="ECO:0000313" key="2">
    <source>
        <dbReference type="EMBL" id="KAK4799639.1"/>
    </source>
</evidence>
<keyword evidence="1" id="KW-1133">Transmembrane helix</keyword>
<comment type="caution">
    <text evidence="2">The sequence shown here is derived from an EMBL/GenBank/DDBJ whole genome shotgun (WGS) entry which is preliminary data.</text>
</comment>
<dbReference type="Proteomes" id="UP001346149">
    <property type="component" value="Unassembled WGS sequence"/>
</dbReference>
<name>A0AAN7RC00_TRANT</name>
<gene>
    <name evidence="2" type="ORF">SAY86_025004</name>
</gene>
<feature type="transmembrane region" description="Helical" evidence="1">
    <location>
        <begin position="91"/>
        <end position="118"/>
    </location>
</feature>
<keyword evidence="1" id="KW-0472">Membrane</keyword>
<feature type="transmembrane region" description="Helical" evidence="1">
    <location>
        <begin position="12"/>
        <end position="31"/>
    </location>
</feature>